<dbReference type="EMBL" id="CAJNOV010001561">
    <property type="protein sequence ID" value="CAF1068258.1"/>
    <property type="molecule type" value="Genomic_DNA"/>
</dbReference>
<dbReference type="Gene3D" id="3.30.50.10">
    <property type="entry name" value="Erythroid Transcription Factor GATA-1, subunit A"/>
    <property type="match status" value="1"/>
</dbReference>
<dbReference type="PANTHER" id="PTHR24082:SF283">
    <property type="entry name" value="NUCLEAR HORMONE RECEPTOR HR96"/>
    <property type="match status" value="1"/>
</dbReference>
<dbReference type="Pfam" id="PF00105">
    <property type="entry name" value="zf-C4"/>
    <property type="match status" value="1"/>
</dbReference>
<feature type="compositionally biased region" description="Basic and acidic residues" evidence="10">
    <location>
        <begin position="34"/>
        <end position="46"/>
    </location>
</feature>
<dbReference type="PANTHER" id="PTHR24082">
    <property type="entry name" value="NUCLEAR HORMONE RECEPTOR"/>
    <property type="match status" value="1"/>
</dbReference>
<dbReference type="InterPro" id="IPR001723">
    <property type="entry name" value="Nuclear_hrmn_rcpt"/>
</dbReference>
<dbReference type="InterPro" id="IPR013088">
    <property type="entry name" value="Znf_NHR/GATA"/>
</dbReference>
<comment type="subcellular location">
    <subcellularLocation>
        <location evidence="9">Nucleus</location>
    </subcellularLocation>
</comment>
<dbReference type="GO" id="GO:0030154">
    <property type="term" value="P:cell differentiation"/>
    <property type="evidence" value="ECO:0007669"/>
    <property type="project" value="TreeGrafter"/>
</dbReference>
<dbReference type="GO" id="GO:0005634">
    <property type="term" value="C:nucleus"/>
    <property type="evidence" value="ECO:0007669"/>
    <property type="project" value="UniProtKB-SubCell"/>
</dbReference>
<evidence type="ECO:0000256" key="2">
    <source>
        <dbReference type="ARBA" id="ARBA00022771"/>
    </source>
</evidence>
<evidence type="ECO:0000313" key="13">
    <source>
        <dbReference type="EMBL" id="CAF1068258.1"/>
    </source>
</evidence>
<dbReference type="CDD" id="cd06916">
    <property type="entry name" value="NR_DBD_like"/>
    <property type="match status" value="1"/>
</dbReference>
<dbReference type="SMART" id="SM00430">
    <property type="entry name" value="HOLI"/>
    <property type="match status" value="1"/>
</dbReference>
<dbReference type="SUPFAM" id="SSF48508">
    <property type="entry name" value="Nuclear receptor ligand-binding domain"/>
    <property type="match status" value="1"/>
</dbReference>
<evidence type="ECO:0000256" key="1">
    <source>
        <dbReference type="ARBA" id="ARBA00022723"/>
    </source>
</evidence>
<comment type="similarity">
    <text evidence="9">Belongs to the nuclear hormone receptor family.</text>
</comment>
<evidence type="ECO:0000256" key="7">
    <source>
        <dbReference type="ARBA" id="ARBA00023170"/>
    </source>
</evidence>
<organism evidence="13 14">
    <name type="scientific">Rotaria magnacalcarata</name>
    <dbReference type="NCBI Taxonomy" id="392030"/>
    <lineage>
        <taxon>Eukaryota</taxon>
        <taxon>Metazoa</taxon>
        <taxon>Spiralia</taxon>
        <taxon>Gnathifera</taxon>
        <taxon>Rotifera</taxon>
        <taxon>Eurotatoria</taxon>
        <taxon>Bdelloidea</taxon>
        <taxon>Philodinida</taxon>
        <taxon>Philodinidae</taxon>
        <taxon>Rotaria</taxon>
    </lineage>
</organism>
<dbReference type="GO" id="GO:0000122">
    <property type="term" value="P:negative regulation of transcription by RNA polymerase II"/>
    <property type="evidence" value="ECO:0007669"/>
    <property type="project" value="TreeGrafter"/>
</dbReference>
<dbReference type="SUPFAM" id="SSF57716">
    <property type="entry name" value="Glucocorticoid receptor-like (DNA-binding domain)"/>
    <property type="match status" value="1"/>
</dbReference>
<accession>A0A814LNM7</accession>
<keyword evidence="8 9" id="KW-0539">Nucleus</keyword>
<feature type="region of interest" description="Disordered" evidence="10">
    <location>
        <begin position="1"/>
        <end position="46"/>
    </location>
</feature>
<dbReference type="GO" id="GO:0004879">
    <property type="term" value="F:nuclear receptor activity"/>
    <property type="evidence" value="ECO:0007669"/>
    <property type="project" value="TreeGrafter"/>
</dbReference>
<evidence type="ECO:0000259" key="11">
    <source>
        <dbReference type="PROSITE" id="PS51030"/>
    </source>
</evidence>
<dbReference type="PROSITE" id="PS00031">
    <property type="entry name" value="NUCLEAR_REC_DBD_1"/>
    <property type="match status" value="1"/>
</dbReference>
<proteinExistence type="inferred from homology"/>
<dbReference type="Proteomes" id="UP000663855">
    <property type="component" value="Unassembled WGS sequence"/>
</dbReference>
<evidence type="ECO:0000256" key="9">
    <source>
        <dbReference type="RuleBase" id="RU004334"/>
    </source>
</evidence>
<evidence type="ECO:0000256" key="3">
    <source>
        <dbReference type="ARBA" id="ARBA00022833"/>
    </source>
</evidence>
<dbReference type="Pfam" id="PF00104">
    <property type="entry name" value="Hormone_recep"/>
    <property type="match status" value="1"/>
</dbReference>
<dbReference type="InterPro" id="IPR035500">
    <property type="entry name" value="NHR-like_dom_sf"/>
</dbReference>
<evidence type="ECO:0000256" key="10">
    <source>
        <dbReference type="SAM" id="MobiDB-lite"/>
    </source>
</evidence>
<protein>
    <submittedName>
        <fullName evidence="13">Uncharacterized protein</fullName>
    </submittedName>
</protein>
<keyword evidence="7 9" id="KW-0675">Receptor</keyword>
<feature type="region of interest" description="Disordered" evidence="10">
    <location>
        <begin position="229"/>
        <end position="253"/>
    </location>
</feature>
<keyword evidence="3 9" id="KW-0862">Zinc</keyword>
<dbReference type="GO" id="GO:0008270">
    <property type="term" value="F:zinc ion binding"/>
    <property type="evidence" value="ECO:0007669"/>
    <property type="project" value="UniProtKB-KW"/>
</dbReference>
<keyword evidence="5 9" id="KW-0238">DNA-binding</keyword>
<evidence type="ECO:0000256" key="5">
    <source>
        <dbReference type="ARBA" id="ARBA00023125"/>
    </source>
</evidence>
<evidence type="ECO:0000259" key="12">
    <source>
        <dbReference type="PROSITE" id="PS51843"/>
    </source>
</evidence>
<dbReference type="InterPro" id="IPR000536">
    <property type="entry name" value="Nucl_hrmn_rcpt_lig-bd"/>
</dbReference>
<comment type="caution">
    <text evidence="13">The sequence shown here is derived from an EMBL/GenBank/DDBJ whole genome shotgun (WGS) entry which is preliminary data.</text>
</comment>
<feature type="compositionally biased region" description="Polar residues" evidence="10">
    <location>
        <begin position="16"/>
        <end position="30"/>
    </location>
</feature>
<feature type="domain" description="Nuclear receptor" evidence="11">
    <location>
        <begin position="84"/>
        <end position="161"/>
    </location>
</feature>
<dbReference type="InterPro" id="IPR001628">
    <property type="entry name" value="Znf_hrmn_rcpt"/>
</dbReference>
<feature type="domain" description="NR LBD" evidence="12">
    <location>
        <begin position="202"/>
        <end position="454"/>
    </location>
</feature>
<feature type="region of interest" description="Disordered" evidence="10">
    <location>
        <begin position="542"/>
        <end position="563"/>
    </location>
</feature>
<keyword evidence="1 9" id="KW-0479">Metal-binding</keyword>
<dbReference type="PROSITE" id="PS51843">
    <property type="entry name" value="NR_LBD"/>
    <property type="match status" value="1"/>
</dbReference>
<dbReference type="AlphaFoldDB" id="A0A814LNM7"/>
<feature type="region of interest" description="Disordered" evidence="10">
    <location>
        <begin position="460"/>
        <end position="500"/>
    </location>
</feature>
<name>A0A814LNM7_9BILA</name>
<dbReference type="PROSITE" id="PS51030">
    <property type="entry name" value="NUCLEAR_REC_DBD_2"/>
    <property type="match status" value="1"/>
</dbReference>
<sequence length="795" mass="91258">MFMSLPLSIDNRSHHSSQSNGLYRTSSYSTSKRHSPDDEQVAENKSHYDIKLGIKRRSIGSSPSSLSFKMQKQTTHETDVGMTGRLCSVCGDISTGIHFGGNSCESCKAFFRRSVQCLRFQNYKCSNEEQCPVNTSTRKVCQFCRYAKCTAIGMKPKWVLSDQEREEKYGSRRKRFRENRTSEEDPDIFKFLIKEEKLLIEDIAHALYQSRATYPLHFPSPSTLLGAFSSSSASSSDNTTAQSPNNEKPPSAPANLLIVPIQRLVLFARMLKDFDLFSEDDKVSLLKGSAIEIMVCSSNTLFNPKTHTFTNYLSRDQRAVVDDQVLPLDSLLIRVWGEETFNHTRSFLISMCNLHVDEVTSTLLVPVILFSPDRLNINDLTLVKRLQEKYVTLLRKYMNWRYGIEQTDSIYPKLLLQIVNLRSLSLAHGEIIQKFMTTSSVNPLVQEVTIKPEMLTKSYREKNDSLSSSPADIQITDFDKTPSNDTESNNGSDEDDFIRKKHRSSVDDSLDYENEDLDETNPRNIWRKKRKLSNNDQISSVIQTDIKNTEQTNSNKNQMKTTNDFTHDDKYLQTNRLPMKPHDHQVPAMMSVQHDDLMAMSNNQFSIPNQFQQSPLRKQSLAINPHPIPQYQPIYRVHSSSTNDLSSHDYRSHPNEIYNATMLPTGGQFYDEHTYEDYRHHYARISAANYQQQQNEQQLLLLSLANTQNQTQPIPSLPNHVANHQSQSSTCLPPRSTLDEDEQQLLNAIHAHPNKRDLVLNLLRQMNQSPSLTPSSIQQQQQQQQQTNPYYKHHQ</sequence>
<dbReference type="GO" id="GO:0045944">
    <property type="term" value="P:positive regulation of transcription by RNA polymerase II"/>
    <property type="evidence" value="ECO:0007669"/>
    <property type="project" value="TreeGrafter"/>
</dbReference>
<dbReference type="PRINTS" id="PR00047">
    <property type="entry name" value="STROIDFINGER"/>
</dbReference>
<evidence type="ECO:0000256" key="8">
    <source>
        <dbReference type="ARBA" id="ARBA00023242"/>
    </source>
</evidence>
<keyword evidence="2 9" id="KW-0863">Zinc-finger</keyword>
<keyword evidence="6 9" id="KW-0804">Transcription</keyword>
<dbReference type="GO" id="GO:0000978">
    <property type="term" value="F:RNA polymerase II cis-regulatory region sequence-specific DNA binding"/>
    <property type="evidence" value="ECO:0007669"/>
    <property type="project" value="TreeGrafter"/>
</dbReference>
<dbReference type="SMART" id="SM00399">
    <property type="entry name" value="ZnF_C4"/>
    <property type="match status" value="1"/>
</dbReference>
<dbReference type="Gene3D" id="1.10.565.10">
    <property type="entry name" value="Retinoid X Receptor"/>
    <property type="match status" value="1"/>
</dbReference>
<feature type="compositionally biased region" description="Low complexity" evidence="10">
    <location>
        <begin position="229"/>
        <end position="243"/>
    </location>
</feature>
<evidence type="ECO:0000256" key="6">
    <source>
        <dbReference type="ARBA" id="ARBA00023163"/>
    </source>
</evidence>
<evidence type="ECO:0000313" key="14">
    <source>
        <dbReference type="Proteomes" id="UP000663855"/>
    </source>
</evidence>
<dbReference type="InterPro" id="IPR050234">
    <property type="entry name" value="Nuclear_hormone_rcpt_NR1"/>
</dbReference>
<dbReference type="PRINTS" id="PR00398">
    <property type="entry name" value="STRDHORMONER"/>
</dbReference>
<gene>
    <name evidence="13" type="ORF">CJN711_LOCUS5577</name>
</gene>
<keyword evidence="4 9" id="KW-0805">Transcription regulation</keyword>
<evidence type="ECO:0000256" key="4">
    <source>
        <dbReference type="ARBA" id="ARBA00023015"/>
    </source>
</evidence>
<feature type="region of interest" description="Disordered" evidence="10">
    <location>
        <begin position="769"/>
        <end position="795"/>
    </location>
</feature>
<reference evidence="13" key="1">
    <citation type="submission" date="2021-02" db="EMBL/GenBank/DDBJ databases">
        <authorList>
            <person name="Nowell W R."/>
        </authorList>
    </citation>
    <scope>NUCLEOTIDE SEQUENCE</scope>
</reference>